<comment type="similarity">
    <text evidence="3">Belongs to the acetyltransferase family. RimJ subfamily.</text>
</comment>
<dbReference type="CDD" id="cd04301">
    <property type="entry name" value="NAT_SF"/>
    <property type="match status" value="1"/>
</dbReference>
<dbReference type="InterPro" id="IPR016181">
    <property type="entry name" value="Acyl_CoA_acyltransferase"/>
</dbReference>
<dbReference type="EMBL" id="RZTZ01000002">
    <property type="protein sequence ID" value="RVT65653.1"/>
    <property type="molecule type" value="Genomic_DNA"/>
</dbReference>
<dbReference type="PANTHER" id="PTHR43792">
    <property type="entry name" value="GNAT FAMILY, PUTATIVE (AFU_ORTHOLOGUE AFUA_3G00765)-RELATED-RELATED"/>
    <property type="match status" value="1"/>
</dbReference>
<dbReference type="Gene3D" id="3.40.630.30">
    <property type="match status" value="1"/>
</dbReference>
<dbReference type="Pfam" id="PF13302">
    <property type="entry name" value="Acetyltransf_3"/>
    <property type="match status" value="1"/>
</dbReference>
<dbReference type="AlphaFoldDB" id="A0A3S2XAR6"/>
<evidence type="ECO:0000259" key="4">
    <source>
        <dbReference type="PROSITE" id="PS51186"/>
    </source>
</evidence>
<evidence type="ECO:0000256" key="2">
    <source>
        <dbReference type="ARBA" id="ARBA00023315"/>
    </source>
</evidence>
<evidence type="ECO:0000256" key="1">
    <source>
        <dbReference type="ARBA" id="ARBA00022679"/>
    </source>
</evidence>
<dbReference type="GO" id="GO:0008999">
    <property type="term" value="F:protein-N-terminal-alanine acetyltransferase activity"/>
    <property type="evidence" value="ECO:0007669"/>
    <property type="project" value="TreeGrafter"/>
</dbReference>
<evidence type="ECO:0000313" key="6">
    <source>
        <dbReference type="Proteomes" id="UP000288024"/>
    </source>
</evidence>
<reference evidence="5 6" key="1">
    <citation type="submission" date="2019-01" db="EMBL/GenBank/DDBJ databases">
        <title>Bacillus sp. M5HDSG1-1, whole genome shotgun sequence.</title>
        <authorList>
            <person name="Tuo L."/>
        </authorList>
    </citation>
    <scope>NUCLEOTIDE SEQUENCE [LARGE SCALE GENOMIC DNA]</scope>
    <source>
        <strain evidence="5 6">M5HDSG1-1</strain>
    </source>
</reference>
<dbReference type="PROSITE" id="PS51186">
    <property type="entry name" value="GNAT"/>
    <property type="match status" value="1"/>
</dbReference>
<proteinExistence type="inferred from homology"/>
<keyword evidence="1 5" id="KW-0808">Transferase</keyword>
<comment type="caution">
    <text evidence="5">The sequence shown here is derived from an EMBL/GenBank/DDBJ whole genome shotgun (WGS) entry which is preliminary data.</text>
</comment>
<dbReference type="Proteomes" id="UP000288024">
    <property type="component" value="Unassembled WGS sequence"/>
</dbReference>
<evidence type="ECO:0000256" key="3">
    <source>
        <dbReference type="ARBA" id="ARBA00038502"/>
    </source>
</evidence>
<dbReference type="GO" id="GO:0005737">
    <property type="term" value="C:cytoplasm"/>
    <property type="evidence" value="ECO:0007669"/>
    <property type="project" value="TreeGrafter"/>
</dbReference>
<sequence length="188" mass="21690">MEAMPKSDRLLLRSWSLEDADDLFEYASKEEVGPNAGWMPHKSVDESKKIIQMFLIKKESFAIYLLGENKVIGSIGLHHHKSDYNKNSLMKEMEIGFALHPSYWGRGIAPEAVELILEHAFLNLDADIIWCGHFDFNERSKRVQEKCGFSYKLTKQEKLKVFGGMDVTSLYYAITKEEYINKKGTEFV</sequence>
<keyword evidence="2" id="KW-0012">Acyltransferase</keyword>
<evidence type="ECO:0000313" key="5">
    <source>
        <dbReference type="EMBL" id="RVT65653.1"/>
    </source>
</evidence>
<accession>A0A3S2XAR6</accession>
<dbReference type="InterPro" id="IPR000182">
    <property type="entry name" value="GNAT_dom"/>
</dbReference>
<feature type="domain" description="N-acetyltransferase" evidence="4">
    <location>
        <begin position="10"/>
        <end position="177"/>
    </location>
</feature>
<organism evidence="5 6">
    <name type="scientific">Niallia taxi</name>
    <dbReference type="NCBI Taxonomy" id="2499688"/>
    <lineage>
        <taxon>Bacteria</taxon>
        <taxon>Bacillati</taxon>
        <taxon>Bacillota</taxon>
        <taxon>Bacilli</taxon>
        <taxon>Bacillales</taxon>
        <taxon>Bacillaceae</taxon>
        <taxon>Niallia</taxon>
    </lineage>
</organism>
<name>A0A3S2XAR6_9BACI</name>
<dbReference type="SUPFAM" id="SSF55729">
    <property type="entry name" value="Acyl-CoA N-acyltransferases (Nat)"/>
    <property type="match status" value="1"/>
</dbReference>
<gene>
    <name evidence="5" type="ORF">EM808_09225</name>
</gene>
<keyword evidence="6" id="KW-1185">Reference proteome</keyword>
<dbReference type="PANTHER" id="PTHR43792:SF8">
    <property type="entry name" value="[RIBOSOMAL PROTEIN US5]-ALANINE N-ACETYLTRANSFERASE"/>
    <property type="match status" value="1"/>
</dbReference>
<dbReference type="InterPro" id="IPR051531">
    <property type="entry name" value="N-acetyltransferase"/>
</dbReference>
<protein>
    <submittedName>
        <fullName evidence="5">N-acetyltransferase</fullName>
    </submittedName>
</protein>